<feature type="compositionally biased region" description="Gly residues" evidence="1">
    <location>
        <begin position="152"/>
        <end position="163"/>
    </location>
</feature>
<evidence type="ECO:0000256" key="1">
    <source>
        <dbReference type="SAM" id="MobiDB-lite"/>
    </source>
</evidence>
<feature type="region of interest" description="Disordered" evidence="1">
    <location>
        <begin position="1"/>
        <end position="163"/>
    </location>
</feature>
<dbReference type="AlphaFoldDB" id="A0A1A7W5R7"/>
<feature type="non-terminal residue" evidence="2">
    <location>
        <position position="1"/>
    </location>
</feature>
<sequence length="163" mass="17680">VLPGVPRGVHRDGRLRDRRDEHPRPRPEAPDLLQLRPAAQRAGDADRAAGERAGRGGGGRGGLRVRRHLRRDGDHPGGGQRVHGGLRAHRRAGALGRLHEPRGRPRRRADGHPADGAHHRRVPRLREGLPRPGHPDGHDQLLRGAPRDRGGPRGGPGSPGLPR</sequence>
<feature type="compositionally biased region" description="Basic and acidic residues" evidence="1">
    <location>
        <begin position="9"/>
        <end position="29"/>
    </location>
</feature>
<gene>
    <name evidence="2" type="primary">atpB</name>
</gene>
<feature type="non-terminal residue" evidence="2">
    <location>
        <position position="163"/>
    </location>
</feature>
<evidence type="ECO:0000313" key="2">
    <source>
        <dbReference type="EMBL" id="SBO41676.1"/>
    </source>
</evidence>
<protein>
    <submittedName>
        <fullName evidence="2">ATP synthase subunit beta</fullName>
    </submittedName>
</protein>
<proteinExistence type="predicted"/>
<dbReference type="EMBL" id="LT578368">
    <property type="protein sequence ID" value="SBO41676.1"/>
    <property type="molecule type" value="Genomic_DNA"/>
</dbReference>
<organism evidence="2">
    <name type="scientific">Halorubrum sp. SD645R</name>
    <dbReference type="NCBI Taxonomy" id="1419724"/>
    <lineage>
        <taxon>Archaea</taxon>
        <taxon>Methanobacteriati</taxon>
        <taxon>Methanobacteriota</taxon>
        <taxon>Stenosarchaea group</taxon>
        <taxon>Halobacteria</taxon>
        <taxon>Halobacteriales</taxon>
        <taxon>Haloferacaceae</taxon>
        <taxon>Halorubrum</taxon>
    </lineage>
</organism>
<feature type="compositionally biased region" description="Basic and acidic residues" evidence="1">
    <location>
        <begin position="124"/>
        <end position="151"/>
    </location>
</feature>
<reference evidence="2" key="1">
    <citation type="submission" date="2016-04" db="EMBL/GenBank/DDBJ databases">
        <title>Analyses of Halorubrum strains reveal insights into population structure and divergence.</title>
        <authorList>
            <person name="De la Haba R."/>
            <person name="Corral P."/>
            <person name="Sanchez-Porro C."/>
            <person name="Infante-Dominguez C."/>
            <person name="Makkay A.M."/>
            <person name="Amoozegar M."/>
            <person name="Ventosa A."/>
            <person name="Papke T.P."/>
        </authorList>
    </citation>
    <scope>NUCLEOTIDE SEQUENCE</scope>
    <source>
        <strain evidence="2">SD645R</strain>
    </source>
</reference>
<feature type="compositionally biased region" description="Basic and acidic residues" evidence="1">
    <location>
        <begin position="97"/>
        <end position="117"/>
    </location>
</feature>
<accession>A0A1A7W5R7</accession>
<name>A0A1A7W5R7_9EURY</name>
<feature type="compositionally biased region" description="Basic and acidic residues" evidence="1">
    <location>
        <begin position="43"/>
        <end position="54"/>
    </location>
</feature>